<evidence type="ECO:0000313" key="2">
    <source>
        <dbReference type="Proteomes" id="UP001499895"/>
    </source>
</evidence>
<reference evidence="1 2" key="1">
    <citation type="journal article" date="2019" name="Int. J. Syst. Evol. Microbiol.">
        <title>The Global Catalogue of Microorganisms (GCM) 10K type strain sequencing project: providing services to taxonomists for standard genome sequencing and annotation.</title>
        <authorList>
            <consortium name="The Broad Institute Genomics Platform"/>
            <consortium name="The Broad Institute Genome Sequencing Center for Infectious Disease"/>
            <person name="Wu L."/>
            <person name="Ma J."/>
        </authorList>
    </citation>
    <scope>NUCLEOTIDE SEQUENCE [LARGE SCALE GENOMIC DNA]</scope>
    <source>
        <strain evidence="1 2">JCM 10649</strain>
    </source>
</reference>
<dbReference type="Gene3D" id="3.40.50.300">
    <property type="entry name" value="P-loop containing nucleotide triphosphate hydrolases"/>
    <property type="match status" value="1"/>
</dbReference>
<dbReference type="SUPFAM" id="SSF52540">
    <property type="entry name" value="P-loop containing nucleoside triphosphate hydrolases"/>
    <property type="match status" value="1"/>
</dbReference>
<keyword evidence="2" id="KW-1185">Reference proteome</keyword>
<accession>A0ABN1AHT8</accession>
<protein>
    <recommendedName>
        <fullName evidence="3">Thymidylate kinase</fullName>
    </recommendedName>
</protein>
<organism evidence="1 2">
    <name type="scientific">Streptomyces stramineus</name>
    <dbReference type="NCBI Taxonomy" id="173861"/>
    <lineage>
        <taxon>Bacteria</taxon>
        <taxon>Bacillati</taxon>
        <taxon>Actinomycetota</taxon>
        <taxon>Actinomycetes</taxon>
        <taxon>Kitasatosporales</taxon>
        <taxon>Streptomycetaceae</taxon>
        <taxon>Streptomyces</taxon>
    </lineage>
</organism>
<dbReference type="InterPro" id="IPR027417">
    <property type="entry name" value="P-loop_NTPase"/>
</dbReference>
<evidence type="ECO:0008006" key="3">
    <source>
        <dbReference type="Google" id="ProtNLM"/>
    </source>
</evidence>
<name>A0ABN1AHT8_9ACTN</name>
<proteinExistence type="predicted"/>
<comment type="caution">
    <text evidence="1">The sequence shown here is derived from an EMBL/GenBank/DDBJ whole genome shotgun (WGS) entry which is preliminary data.</text>
</comment>
<sequence>MRGILVSFLGADGIGKSTLVDFLAESLESEGVTVRRVSWRRLIGEPDTSWPVDGLQELWLEAFRTLVGRARSDSGPLSLPRDYAEWASGDGEAALARTELRGVGPAGPLASALVGLAGGVLLAGDAVEPALERGEVVLQETFPFKQVLKKLLVCRRIAGDDPAWSPLLDRMQAMAEDVFGGRLFQPDVGVLVDGPLDLAFRWRTAQSGHVGLLEDYRVAGDSGEAAYLRLQQETVEVFRRLAGQWDWLIHQVDGSGLEANLGRGRALVLGHPAFRRFLNPAPC</sequence>
<dbReference type="RefSeq" id="WP_344093352.1">
    <property type="nucleotide sequence ID" value="NZ_BAAAHB010000054.1"/>
</dbReference>
<evidence type="ECO:0000313" key="1">
    <source>
        <dbReference type="EMBL" id="GAA0476869.1"/>
    </source>
</evidence>
<gene>
    <name evidence="1" type="ORF">GCM10009544_43590</name>
</gene>
<dbReference type="EMBL" id="BAAAHB010000054">
    <property type="protein sequence ID" value="GAA0476869.1"/>
    <property type="molecule type" value="Genomic_DNA"/>
</dbReference>
<dbReference type="Proteomes" id="UP001499895">
    <property type="component" value="Unassembled WGS sequence"/>
</dbReference>